<feature type="compositionally biased region" description="Low complexity" evidence="1">
    <location>
        <begin position="251"/>
        <end position="263"/>
    </location>
</feature>
<feature type="compositionally biased region" description="Low complexity" evidence="1">
    <location>
        <begin position="290"/>
        <end position="305"/>
    </location>
</feature>
<proteinExistence type="predicted"/>
<feature type="compositionally biased region" description="Basic residues" evidence="1">
    <location>
        <begin position="193"/>
        <end position="219"/>
    </location>
</feature>
<sequence length="377" mass="42426">MAQQHYQIAGCSTNYFHPSPPPPQNHDSPNEEQSNNRKRPRILGGMRARDSIEEKRIRITEENLAEAEKIKEAASVSKPHRALQTAYDPFMGNMTDSEKEEEALSDEEMVENVDPYYEDLSRKQDIMFQLSRLPPPRLGDDSTAELPEPKREYQAMKGVMKKKEAPGSSYYSRIAESVRTPIRKEETNETKKVKVIRRKKMTFSKKKSSAAKPKARKPTCHNELATLKKGPVTYSWFDPAAASTPMPSVFSGSDRSASQSPSSRKSKTPKLVQKVNTPAQPPVESKRQDSVGSQPSTSSQGSSSTKRSKSKKKKVVEEPQPEKSYLEDEDNLKIFLNVIAPTEVVKRENEELYRKKRGPKNQSSELLVGMLNGANSL</sequence>
<evidence type="ECO:0000313" key="2">
    <source>
        <dbReference type="EMBL" id="EGT53068.1"/>
    </source>
</evidence>
<feature type="compositionally biased region" description="Acidic residues" evidence="1">
    <location>
        <begin position="98"/>
        <end position="110"/>
    </location>
</feature>
<feature type="region of interest" description="Disordered" evidence="1">
    <location>
        <begin position="87"/>
        <end position="110"/>
    </location>
</feature>
<feature type="compositionally biased region" description="Polar residues" evidence="1">
    <location>
        <begin position="1"/>
        <end position="16"/>
    </location>
</feature>
<feature type="compositionally biased region" description="Basic and acidic residues" evidence="1">
    <location>
        <begin position="182"/>
        <end position="192"/>
    </location>
</feature>
<dbReference type="AlphaFoldDB" id="G0PEI4"/>
<feature type="region of interest" description="Disordered" evidence="1">
    <location>
        <begin position="1"/>
        <end position="50"/>
    </location>
</feature>
<feature type="compositionally biased region" description="Basic and acidic residues" evidence="1">
    <location>
        <begin position="315"/>
        <end position="326"/>
    </location>
</feature>
<reference evidence="3" key="1">
    <citation type="submission" date="2011-07" db="EMBL/GenBank/DDBJ databases">
        <authorList>
            <consortium name="Caenorhabditis brenneri Sequencing and Analysis Consortium"/>
            <person name="Wilson R.K."/>
        </authorList>
    </citation>
    <scope>NUCLEOTIDE SEQUENCE [LARGE SCALE GENOMIC DNA]</scope>
    <source>
        <strain evidence="3">PB2801</strain>
    </source>
</reference>
<feature type="region of interest" description="Disordered" evidence="1">
    <location>
        <begin position="182"/>
        <end position="331"/>
    </location>
</feature>
<name>G0PEI4_CAEBE</name>
<keyword evidence="3" id="KW-1185">Reference proteome</keyword>
<accession>G0PEI4</accession>
<dbReference type="EMBL" id="GL380317">
    <property type="protein sequence ID" value="EGT53068.1"/>
    <property type="molecule type" value="Genomic_DNA"/>
</dbReference>
<gene>
    <name evidence="2" type="ORF">CAEBREN_16205</name>
</gene>
<dbReference type="InParanoid" id="G0PEI4"/>
<protein>
    <submittedName>
        <fullName evidence="2">Uncharacterized protein</fullName>
    </submittedName>
</protein>
<dbReference type="HOGENOM" id="CLU_734105_0_0_1"/>
<evidence type="ECO:0000313" key="3">
    <source>
        <dbReference type="Proteomes" id="UP000008068"/>
    </source>
</evidence>
<evidence type="ECO:0000256" key="1">
    <source>
        <dbReference type="SAM" id="MobiDB-lite"/>
    </source>
</evidence>
<feature type="region of interest" description="Disordered" evidence="1">
    <location>
        <begin position="351"/>
        <end position="377"/>
    </location>
</feature>
<organism evidence="3">
    <name type="scientific">Caenorhabditis brenneri</name>
    <name type="common">Nematode worm</name>
    <dbReference type="NCBI Taxonomy" id="135651"/>
    <lineage>
        <taxon>Eukaryota</taxon>
        <taxon>Metazoa</taxon>
        <taxon>Ecdysozoa</taxon>
        <taxon>Nematoda</taxon>
        <taxon>Chromadorea</taxon>
        <taxon>Rhabditida</taxon>
        <taxon>Rhabditina</taxon>
        <taxon>Rhabditomorpha</taxon>
        <taxon>Rhabditoidea</taxon>
        <taxon>Rhabditidae</taxon>
        <taxon>Peloderinae</taxon>
        <taxon>Caenorhabditis</taxon>
    </lineage>
</organism>
<dbReference type="Proteomes" id="UP000008068">
    <property type="component" value="Unassembled WGS sequence"/>
</dbReference>